<name>A0AA96GJB3_9BACT</name>
<proteinExistence type="predicted"/>
<gene>
    <name evidence="2" type="ORF">PQG83_20070</name>
</gene>
<dbReference type="InterPro" id="IPR002850">
    <property type="entry name" value="PIN_toxin-like"/>
</dbReference>
<dbReference type="AlphaFoldDB" id="A0AA96GJB3"/>
<organism evidence="2 3">
    <name type="scientific">Candidatus Nitrospira neomarina</name>
    <dbReference type="NCBI Taxonomy" id="3020899"/>
    <lineage>
        <taxon>Bacteria</taxon>
        <taxon>Pseudomonadati</taxon>
        <taxon>Nitrospirota</taxon>
        <taxon>Nitrospiria</taxon>
        <taxon>Nitrospirales</taxon>
        <taxon>Nitrospiraceae</taxon>
        <taxon>Nitrospira</taxon>
    </lineage>
</organism>
<protein>
    <submittedName>
        <fullName evidence="2">Toxin-antitoxin system toxin component, PIN family</fullName>
    </submittedName>
</protein>
<dbReference type="PANTHER" id="PTHR34610">
    <property type="entry name" value="SSL7007 PROTEIN"/>
    <property type="match status" value="1"/>
</dbReference>
<dbReference type="Pfam" id="PF13470">
    <property type="entry name" value="PIN_3"/>
    <property type="match status" value="1"/>
</dbReference>
<dbReference type="NCBIfam" id="TIGR00305">
    <property type="entry name" value="putative toxin-antitoxin system toxin component, PIN family"/>
    <property type="match status" value="1"/>
</dbReference>
<dbReference type="InterPro" id="IPR029060">
    <property type="entry name" value="PIN-like_dom_sf"/>
</dbReference>
<evidence type="ECO:0000313" key="3">
    <source>
        <dbReference type="Proteomes" id="UP001302494"/>
    </source>
</evidence>
<reference evidence="2 3" key="1">
    <citation type="submission" date="2023-01" db="EMBL/GenBank/DDBJ databases">
        <title>Cultivation and genomic characterization of new, ubiquitous marine nitrite-oxidizing bacteria from the Nitrospirales.</title>
        <authorList>
            <person name="Mueller A.J."/>
            <person name="Daebeler A."/>
            <person name="Herbold C.W."/>
            <person name="Kirkegaard R.H."/>
            <person name="Daims H."/>
        </authorList>
    </citation>
    <scope>NUCLEOTIDE SEQUENCE [LARGE SCALE GENOMIC DNA]</scope>
    <source>
        <strain evidence="2 3">DK</strain>
    </source>
</reference>
<dbReference type="SUPFAM" id="SSF88723">
    <property type="entry name" value="PIN domain-like"/>
    <property type="match status" value="1"/>
</dbReference>
<evidence type="ECO:0000313" key="2">
    <source>
        <dbReference type="EMBL" id="WNM62012.1"/>
    </source>
</evidence>
<dbReference type="SMART" id="SM00670">
    <property type="entry name" value="PINc"/>
    <property type="match status" value="1"/>
</dbReference>
<accession>A0AA96GJB3</accession>
<dbReference type="Proteomes" id="UP001302494">
    <property type="component" value="Chromosome"/>
</dbReference>
<dbReference type="RefSeq" id="WP_312744876.1">
    <property type="nucleotide sequence ID" value="NZ_CP116968.1"/>
</dbReference>
<dbReference type="PANTHER" id="PTHR34610:SF4">
    <property type="entry name" value="SLL8027 PROTEIN"/>
    <property type="match status" value="1"/>
</dbReference>
<dbReference type="KEGG" id="nneo:PQG83_20070"/>
<dbReference type="Gene3D" id="3.40.50.1010">
    <property type="entry name" value="5'-nuclease"/>
    <property type="match status" value="1"/>
</dbReference>
<sequence>MRLVLDTNVFISGVFFAGPPFDILKSWRVGQVEIVVSAEILDEYRRVGVELSEKYTAVDLTPFLELLISHAIVVHAPPLDERVCSDPDDDKFMACALAGGSKFICSGDKALLKISGYKGISVVTPRVFVDRYLPHKK</sequence>
<feature type="domain" description="PIN" evidence="1">
    <location>
        <begin position="1"/>
        <end position="113"/>
    </location>
</feature>
<keyword evidence="3" id="KW-1185">Reference proteome</keyword>
<evidence type="ECO:0000259" key="1">
    <source>
        <dbReference type="SMART" id="SM00670"/>
    </source>
</evidence>
<dbReference type="EMBL" id="CP116968">
    <property type="protein sequence ID" value="WNM62012.1"/>
    <property type="molecule type" value="Genomic_DNA"/>
</dbReference>
<dbReference type="InterPro" id="IPR002716">
    <property type="entry name" value="PIN_dom"/>
</dbReference>